<comment type="caution">
    <text evidence="1">The sequence shown here is derived from an EMBL/GenBank/DDBJ whole genome shotgun (WGS) entry which is preliminary data.</text>
</comment>
<name>A0A5J4QLW2_9ZZZZ</name>
<dbReference type="SUPFAM" id="SSF52490">
    <property type="entry name" value="Tubulin nucleotide-binding domain-like"/>
    <property type="match status" value="1"/>
</dbReference>
<organism evidence="1">
    <name type="scientific">termite gut metagenome</name>
    <dbReference type="NCBI Taxonomy" id="433724"/>
    <lineage>
        <taxon>unclassified sequences</taxon>
        <taxon>metagenomes</taxon>
        <taxon>organismal metagenomes</taxon>
    </lineage>
</organism>
<dbReference type="EMBL" id="SNRY01003170">
    <property type="protein sequence ID" value="KAA6321951.1"/>
    <property type="molecule type" value="Genomic_DNA"/>
</dbReference>
<reference evidence="1" key="1">
    <citation type="submission" date="2019-03" db="EMBL/GenBank/DDBJ databases">
        <title>Single cell metagenomics reveals metabolic interactions within the superorganism composed of flagellate Streblomastix strix and complex community of Bacteroidetes bacteria on its surface.</title>
        <authorList>
            <person name="Treitli S.C."/>
            <person name="Kolisko M."/>
            <person name="Husnik F."/>
            <person name="Keeling P."/>
            <person name="Hampl V."/>
        </authorList>
    </citation>
    <scope>NUCLEOTIDE SEQUENCE</scope>
    <source>
        <strain evidence="1">STM</strain>
    </source>
</reference>
<evidence type="ECO:0000313" key="1">
    <source>
        <dbReference type="EMBL" id="KAA6321951.1"/>
    </source>
</evidence>
<protein>
    <submittedName>
        <fullName evidence="1">Uncharacterized protein</fullName>
    </submittedName>
</protein>
<dbReference type="AlphaFoldDB" id="A0A5J4QLW2"/>
<proteinExistence type="predicted"/>
<gene>
    <name evidence="1" type="ORF">EZS27_028456</name>
</gene>
<sequence length="479" mass="54374">MQKNAILRNPSTNLMSKLYVFGIGGTGSRVLRALTMLLAAGVKCQADTIMPIIIDPDEAAADLTRTVELMKKYGAIHSKLNFDIQRSNRFFKTEIKQTLTNFRLPLRNTADVSFKDFMDVNDMTQANQALVNMLFSQDNLRSNMQVGFKGNPNVGSVVLNQFDNSPEFKDFANEFTAQDKIFIVSSIFGGTGASGFPLLLKTLRTIQDVANKNYMNNAHIGAITILPYFAVQQDDTSHIDSATFVSKAKSALAYYERNISRNNAIDSLYYIADNTRTCYENCEGGQKQQNNAHFIELASALAVIDFAKSEKQDNAVHKEYGIETDATEIIFNNLGKDTKDVIQKALTQFVLFSKYLKENKTDDYLTKPWAKDRELDQTFFEGNFIKNVSTLQTDFLQWLKEMATQQRKFTPFELHFDPKRVFDLVKGIPPKKVATLDANYDLFNNRLNKQTTKGEKEQQLMELFYKATEQLAKEKFNIA</sequence>
<dbReference type="Gene3D" id="3.40.50.1440">
    <property type="entry name" value="Tubulin/FtsZ, GTPase domain"/>
    <property type="match status" value="1"/>
</dbReference>
<accession>A0A5J4QLW2</accession>
<dbReference type="InterPro" id="IPR036525">
    <property type="entry name" value="Tubulin/FtsZ_GTPase_sf"/>
</dbReference>